<feature type="compositionally biased region" description="Basic and acidic residues" evidence="1">
    <location>
        <begin position="1"/>
        <end position="11"/>
    </location>
</feature>
<gene>
    <name evidence="2" type="ORF">WA1_44575</name>
</gene>
<dbReference type="EMBL" id="ANNX02000047">
    <property type="protein sequence ID" value="KYC36754.1"/>
    <property type="molecule type" value="Genomic_DNA"/>
</dbReference>
<feature type="region of interest" description="Disordered" evidence="1">
    <location>
        <begin position="1"/>
        <end position="34"/>
    </location>
</feature>
<evidence type="ECO:0000313" key="3">
    <source>
        <dbReference type="Proteomes" id="UP000076925"/>
    </source>
</evidence>
<name>A0A139WWD9_9CYAN</name>
<accession>A0A139WWD9</accession>
<dbReference type="Proteomes" id="UP000076925">
    <property type="component" value="Unassembled WGS sequence"/>
</dbReference>
<evidence type="ECO:0000313" key="2">
    <source>
        <dbReference type="EMBL" id="KYC36754.1"/>
    </source>
</evidence>
<protein>
    <submittedName>
        <fullName evidence="2">Uncharacterized protein</fullName>
    </submittedName>
</protein>
<keyword evidence="3" id="KW-1185">Reference proteome</keyword>
<sequence>MQDGDDRHSCRTETPATHAERTPPPLLQDRRGRPSHIPGIIYFLDISYPEMTGWDRKNVPFVFVLCSLEKLEQQNMVHFAEIIEPQNVKELYNKFGFNEDGADSDIAAAS</sequence>
<organism evidence="2 3">
    <name type="scientific">Scytonema hofmannii PCC 7110</name>
    <dbReference type="NCBI Taxonomy" id="128403"/>
    <lineage>
        <taxon>Bacteria</taxon>
        <taxon>Bacillati</taxon>
        <taxon>Cyanobacteriota</taxon>
        <taxon>Cyanophyceae</taxon>
        <taxon>Nostocales</taxon>
        <taxon>Scytonemataceae</taxon>
        <taxon>Scytonema</taxon>
    </lineage>
</organism>
<dbReference type="AlphaFoldDB" id="A0A139WWD9"/>
<reference evidence="2 3" key="1">
    <citation type="journal article" date="2013" name="Genome Biol. Evol.">
        <title>Genomes of Stigonematalean cyanobacteria (subsection V) and the evolution of oxygenic photosynthesis from prokaryotes to plastids.</title>
        <authorList>
            <person name="Dagan T."/>
            <person name="Roettger M."/>
            <person name="Stucken K."/>
            <person name="Landan G."/>
            <person name="Koch R."/>
            <person name="Major P."/>
            <person name="Gould S.B."/>
            <person name="Goremykin V.V."/>
            <person name="Rippka R."/>
            <person name="Tandeau de Marsac N."/>
            <person name="Gugger M."/>
            <person name="Lockhart P.J."/>
            <person name="Allen J.F."/>
            <person name="Brune I."/>
            <person name="Maus I."/>
            <person name="Puhler A."/>
            <person name="Martin W.F."/>
        </authorList>
    </citation>
    <scope>NUCLEOTIDE SEQUENCE [LARGE SCALE GENOMIC DNA]</scope>
    <source>
        <strain evidence="2 3">PCC 7110</strain>
    </source>
</reference>
<proteinExistence type="predicted"/>
<evidence type="ECO:0000256" key="1">
    <source>
        <dbReference type="SAM" id="MobiDB-lite"/>
    </source>
</evidence>
<comment type="caution">
    <text evidence="2">The sequence shown here is derived from an EMBL/GenBank/DDBJ whole genome shotgun (WGS) entry which is preliminary data.</text>
</comment>